<accession>A0A1R2CEH2</accession>
<organism evidence="1 2">
    <name type="scientific">Stentor coeruleus</name>
    <dbReference type="NCBI Taxonomy" id="5963"/>
    <lineage>
        <taxon>Eukaryota</taxon>
        <taxon>Sar</taxon>
        <taxon>Alveolata</taxon>
        <taxon>Ciliophora</taxon>
        <taxon>Postciliodesmatophora</taxon>
        <taxon>Heterotrichea</taxon>
        <taxon>Heterotrichida</taxon>
        <taxon>Stentoridae</taxon>
        <taxon>Stentor</taxon>
    </lineage>
</organism>
<dbReference type="AlphaFoldDB" id="A0A1R2CEH2"/>
<reference evidence="1 2" key="1">
    <citation type="submission" date="2016-11" db="EMBL/GenBank/DDBJ databases">
        <title>The macronuclear genome of Stentor coeruleus: a giant cell with tiny introns.</title>
        <authorList>
            <person name="Slabodnick M."/>
            <person name="Ruby J.G."/>
            <person name="Reiff S.B."/>
            <person name="Swart E.C."/>
            <person name="Gosai S."/>
            <person name="Prabakaran S."/>
            <person name="Witkowska E."/>
            <person name="Larue G.E."/>
            <person name="Fisher S."/>
            <person name="Freeman R.M."/>
            <person name="Gunawardena J."/>
            <person name="Chu W."/>
            <person name="Stover N.A."/>
            <person name="Gregory B.D."/>
            <person name="Nowacki M."/>
            <person name="Derisi J."/>
            <person name="Roy S.W."/>
            <person name="Marshall W.F."/>
            <person name="Sood P."/>
        </authorList>
    </citation>
    <scope>NUCLEOTIDE SEQUENCE [LARGE SCALE GENOMIC DNA]</scope>
    <source>
        <strain evidence="1">WM001</strain>
    </source>
</reference>
<dbReference type="EMBL" id="MPUH01000177">
    <property type="protein sequence ID" value="OMJ87427.1"/>
    <property type="molecule type" value="Genomic_DNA"/>
</dbReference>
<sequence>MLRRSIGLLRFPFKTIHTEVPYDPLPLPEEHGHEHPHVNLESAKSWVELKNVLDTLPARSYNPVIEEFITRCSKLS</sequence>
<comment type="caution">
    <text evidence="1">The sequence shown here is derived from an EMBL/GenBank/DDBJ whole genome shotgun (WGS) entry which is preliminary data.</text>
</comment>
<dbReference type="Proteomes" id="UP000187209">
    <property type="component" value="Unassembled WGS sequence"/>
</dbReference>
<keyword evidence="2" id="KW-1185">Reference proteome</keyword>
<evidence type="ECO:0000313" key="1">
    <source>
        <dbReference type="EMBL" id="OMJ87427.1"/>
    </source>
</evidence>
<gene>
    <name evidence="1" type="ORF">SteCoe_10844</name>
</gene>
<evidence type="ECO:0000313" key="2">
    <source>
        <dbReference type="Proteomes" id="UP000187209"/>
    </source>
</evidence>
<protein>
    <submittedName>
        <fullName evidence="1">Uncharacterized protein</fullName>
    </submittedName>
</protein>
<proteinExistence type="predicted"/>
<name>A0A1R2CEH2_9CILI</name>